<comment type="caution">
    <text evidence="2">The sequence shown here is derived from an EMBL/GenBank/DDBJ whole genome shotgun (WGS) entry which is preliminary data.</text>
</comment>
<dbReference type="GeneID" id="85382666"/>
<evidence type="ECO:0000256" key="1">
    <source>
        <dbReference type="SAM" id="Phobius"/>
    </source>
</evidence>
<organism evidence="2 3">
    <name type="scientific">Colletotrichum paranaense</name>
    <dbReference type="NCBI Taxonomy" id="1914294"/>
    <lineage>
        <taxon>Eukaryota</taxon>
        <taxon>Fungi</taxon>
        <taxon>Dikarya</taxon>
        <taxon>Ascomycota</taxon>
        <taxon>Pezizomycotina</taxon>
        <taxon>Sordariomycetes</taxon>
        <taxon>Hypocreomycetidae</taxon>
        <taxon>Glomerellales</taxon>
        <taxon>Glomerellaceae</taxon>
        <taxon>Colletotrichum</taxon>
        <taxon>Colletotrichum acutatum species complex</taxon>
    </lineage>
</organism>
<sequence length="253" mass="29525">MAFSRVFANLGGCIYKALLVAFVRVLYVILCLYERVSHRLGFSVHTRRSELLRYEYSSIDASEYESMEWAYDVVYEAVSKFNCFPTVYLWAHCRVWRWWIDQGRPYMPRCLQRLMPSHQETCWIRTPLPRPLQLSMWRSKSCHLVTSKASSKQANNFPTSRSWLKMGLQPRNLIMGKSTYPPYIIVSLTICIDAGPKERMFMAEDESSPHWTSILAPYQKDYIAVLADRSWKTQRASSATLSLLFTAKDLAYI</sequence>
<feature type="transmembrane region" description="Helical" evidence="1">
    <location>
        <begin position="6"/>
        <end position="33"/>
    </location>
</feature>
<keyword evidence="3" id="KW-1185">Reference proteome</keyword>
<dbReference type="EMBL" id="MOPA01000015">
    <property type="protein sequence ID" value="KAK1522973.1"/>
    <property type="molecule type" value="Genomic_DNA"/>
</dbReference>
<keyword evidence="1" id="KW-1133">Transmembrane helix</keyword>
<accession>A0ABQ9S2F4</accession>
<dbReference type="RefSeq" id="XP_060342828.1">
    <property type="nucleotide sequence ID" value="XM_060498767.1"/>
</dbReference>
<reference evidence="2 3" key="1">
    <citation type="submission" date="2016-10" db="EMBL/GenBank/DDBJ databases">
        <title>The genome sequence of Colletotrichum fioriniae PJ7.</title>
        <authorList>
            <person name="Baroncelli R."/>
        </authorList>
    </citation>
    <scope>NUCLEOTIDE SEQUENCE [LARGE SCALE GENOMIC DNA]</scope>
    <source>
        <strain evidence="2 3">IMI 384185</strain>
    </source>
</reference>
<evidence type="ECO:0000313" key="3">
    <source>
        <dbReference type="Proteomes" id="UP001241169"/>
    </source>
</evidence>
<name>A0ABQ9S2F4_9PEZI</name>
<keyword evidence="1" id="KW-0812">Transmembrane</keyword>
<keyword evidence="1" id="KW-0472">Membrane</keyword>
<protein>
    <submittedName>
        <fullName evidence="2">Uncharacterized protein</fullName>
    </submittedName>
</protein>
<gene>
    <name evidence="2" type="ORF">CPAR01_14516</name>
</gene>
<dbReference type="Proteomes" id="UP001241169">
    <property type="component" value="Unassembled WGS sequence"/>
</dbReference>
<evidence type="ECO:0000313" key="2">
    <source>
        <dbReference type="EMBL" id="KAK1522973.1"/>
    </source>
</evidence>
<proteinExistence type="predicted"/>